<name>A0ABP9WVE6_9CHLR</name>
<organism evidence="2 3">
    <name type="scientific">Herpetosiphon gulosus</name>
    <dbReference type="NCBI Taxonomy" id="1973496"/>
    <lineage>
        <taxon>Bacteria</taxon>
        <taxon>Bacillati</taxon>
        <taxon>Chloroflexota</taxon>
        <taxon>Chloroflexia</taxon>
        <taxon>Herpetosiphonales</taxon>
        <taxon>Herpetosiphonaceae</taxon>
        <taxon>Herpetosiphon</taxon>
    </lineage>
</organism>
<sequence>MANQSNSYQIQIKGQLDQHWAEWFEGLAISQTAQGETLLTGEIIDQAALYRVLRKIRDLGLPLIAVVPLSQPIQPTEGANAMHNQRRNAILIGIYFILAAVTSIIGLIMYGPLLNQSDYLVAGAANGNQIVFAALMELGLVVTAVGTAVTMFPILRQYSERMALAHLCFRFLEAVVITIGIVSMLALLTLSREFSSATAPDEQSYRVVGTALIAIHDWTFILGPNFMLGLNTIMYSYIFYHTRLIPRPIAIIGLIGSNTVFLAALLELFGVIEQLSTWGAILAIPVALTEMSLAIWLIIKGFNAHPQLEQANSGKLVLSNR</sequence>
<feature type="transmembrane region" description="Helical" evidence="1">
    <location>
        <begin position="278"/>
        <end position="299"/>
    </location>
</feature>
<dbReference type="Proteomes" id="UP001428290">
    <property type="component" value="Unassembled WGS sequence"/>
</dbReference>
<evidence type="ECO:0000313" key="2">
    <source>
        <dbReference type="EMBL" id="GAA5527159.1"/>
    </source>
</evidence>
<evidence type="ECO:0008006" key="4">
    <source>
        <dbReference type="Google" id="ProtNLM"/>
    </source>
</evidence>
<evidence type="ECO:0000313" key="3">
    <source>
        <dbReference type="Proteomes" id="UP001428290"/>
    </source>
</evidence>
<keyword evidence="3" id="KW-1185">Reference proteome</keyword>
<accession>A0ABP9WVE6</accession>
<feature type="transmembrane region" description="Helical" evidence="1">
    <location>
        <begin position="89"/>
        <end position="110"/>
    </location>
</feature>
<feature type="transmembrane region" description="Helical" evidence="1">
    <location>
        <begin position="167"/>
        <end position="188"/>
    </location>
</feature>
<keyword evidence="1" id="KW-0812">Transmembrane</keyword>
<dbReference type="EMBL" id="BAABRU010000003">
    <property type="protein sequence ID" value="GAA5527159.1"/>
    <property type="molecule type" value="Genomic_DNA"/>
</dbReference>
<protein>
    <recommendedName>
        <fullName evidence="4">DUF4386 domain-containing protein</fullName>
    </recommendedName>
</protein>
<dbReference type="RefSeq" id="WP_345720798.1">
    <property type="nucleotide sequence ID" value="NZ_BAABRU010000003.1"/>
</dbReference>
<keyword evidence="1" id="KW-0472">Membrane</keyword>
<comment type="caution">
    <text evidence="2">The sequence shown here is derived from an EMBL/GenBank/DDBJ whole genome shotgun (WGS) entry which is preliminary data.</text>
</comment>
<feature type="transmembrane region" description="Helical" evidence="1">
    <location>
        <begin position="249"/>
        <end position="272"/>
    </location>
</feature>
<keyword evidence="1" id="KW-1133">Transmembrane helix</keyword>
<feature type="transmembrane region" description="Helical" evidence="1">
    <location>
        <begin position="130"/>
        <end position="155"/>
    </location>
</feature>
<proteinExistence type="predicted"/>
<gene>
    <name evidence="2" type="ORF">Hgul01_00943</name>
</gene>
<dbReference type="InterPro" id="IPR025495">
    <property type="entry name" value="DUF4386"/>
</dbReference>
<reference evidence="2 3" key="1">
    <citation type="submission" date="2024-02" db="EMBL/GenBank/DDBJ databases">
        <title>Herpetosiphon gulosus NBRC 112829.</title>
        <authorList>
            <person name="Ichikawa N."/>
            <person name="Katano-Makiyama Y."/>
            <person name="Hidaka K."/>
        </authorList>
    </citation>
    <scope>NUCLEOTIDE SEQUENCE [LARGE SCALE GENOMIC DNA]</scope>
    <source>
        <strain evidence="2 3">NBRC 112829</strain>
    </source>
</reference>
<evidence type="ECO:0000256" key="1">
    <source>
        <dbReference type="SAM" id="Phobius"/>
    </source>
</evidence>
<dbReference type="Pfam" id="PF14329">
    <property type="entry name" value="DUF4386"/>
    <property type="match status" value="1"/>
</dbReference>